<dbReference type="Proteomes" id="UP000232133">
    <property type="component" value="Chromosome"/>
</dbReference>
<feature type="transmembrane region" description="Helical" evidence="11">
    <location>
        <begin position="6"/>
        <end position="38"/>
    </location>
</feature>
<evidence type="ECO:0000313" key="13">
    <source>
        <dbReference type="Proteomes" id="UP000232133"/>
    </source>
</evidence>
<keyword evidence="3 11" id="KW-0808">Transferase</keyword>
<comment type="catalytic activity">
    <reaction evidence="11">
        <text>2,3-bis-O-(geranylgeranyl)-sn-glycerol 1-phosphate + CTP + H(+) = CDP-2,3-bis-O-(geranylgeranyl)-sn-glycerol + diphosphate</text>
        <dbReference type="Rhea" id="RHEA:25690"/>
        <dbReference type="ChEBI" id="CHEBI:15378"/>
        <dbReference type="ChEBI" id="CHEBI:33019"/>
        <dbReference type="ChEBI" id="CHEBI:37563"/>
        <dbReference type="ChEBI" id="CHEBI:58837"/>
        <dbReference type="ChEBI" id="CHEBI:58838"/>
        <dbReference type="EC" id="2.7.7.67"/>
    </reaction>
</comment>
<evidence type="ECO:0000256" key="11">
    <source>
        <dbReference type="HAMAP-Rule" id="MF_01117"/>
    </source>
</evidence>
<keyword evidence="10 11" id="KW-1208">Phospholipid metabolism</keyword>
<gene>
    <name evidence="11" type="primary">carS</name>
    <name evidence="12" type="ORF">BK798_06235</name>
</gene>
<dbReference type="EMBL" id="CP017803">
    <property type="protein sequence ID" value="ATZ60049.1"/>
    <property type="molecule type" value="Genomic_DNA"/>
</dbReference>
<name>A0A2H4U7F8_METSM</name>
<evidence type="ECO:0000256" key="2">
    <source>
        <dbReference type="ARBA" id="ARBA00022516"/>
    </source>
</evidence>
<comment type="subcellular location">
    <subcellularLocation>
        <location evidence="11">Cell membrane</location>
        <topology evidence="11">Multi-pass membrane protein</topology>
    </subcellularLocation>
</comment>
<organism evidence="12 13">
    <name type="scientific">Methanobrevibacter smithii</name>
    <dbReference type="NCBI Taxonomy" id="2173"/>
    <lineage>
        <taxon>Archaea</taxon>
        <taxon>Methanobacteriati</taxon>
        <taxon>Methanobacteriota</taxon>
        <taxon>Methanomada group</taxon>
        <taxon>Methanobacteria</taxon>
        <taxon>Methanobacteriales</taxon>
        <taxon>Methanobacteriaceae</taxon>
        <taxon>Methanobrevibacter</taxon>
    </lineage>
</organism>
<keyword evidence="5 11" id="KW-0460">Magnesium</keyword>
<dbReference type="GO" id="GO:0043338">
    <property type="term" value="F:CDP-2,3-bis-(O-geranylgeranyl)-sn-glycerol synthase activity"/>
    <property type="evidence" value="ECO:0007669"/>
    <property type="project" value="UniProtKB-EC"/>
</dbReference>
<comment type="similarity">
    <text evidence="11">Belongs to the CDP-archaeol synthase family.</text>
</comment>
<dbReference type="UniPathway" id="UPA00940"/>
<dbReference type="Pfam" id="PF01864">
    <property type="entry name" value="CarS-like"/>
    <property type="match status" value="1"/>
</dbReference>
<feature type="transmembrane region" description="Helical" evidence="11">
    <location>
        <begin position="141"/>
        <end position="174"/>
    </location>
</feature>
<evidence type="ECO:0000256" key="9">
    <source>
        <dbReference type="ARBA" id="ARBA00023209"/>
    </source>
</evidence>
<dbReference type="HAMAP" id="MF_01117">
    <property type="entry name" value="CDP_archaeol_synth"/>
    <property type="match status" value="1"/>
</dbReference>
<dbReference type="GO" id="GO:0005886">
    <property type="term" value="C:plasma membrane"/>
    <property type="evidence" value="ECO:0007669"/>
    <property type="project" value="UniProtKB-SubCell"/>
</dbReference>
<evidence type="ECO:0000256" key="4">
    <source>
        <dbReference type="ARBA" id="ARBA00022692"/>
    </source>
</evidence>
<evidence type="ECO:0000256" key="3">
    <source>
        <dbReference type="ARBA" id="ARBA00022679"/>
    </source>
</evidence>
<sequence length="188" mass="20107">MVDNTQIFIMACITILYFILPAYVSNGSALVFGGGLPLDFKKTDKNGNRWIGNGVTWRGLIGGTIMGTLMGAIQGLLGPIILENFGEFIYTPICTNLVEGILVGFLLGFGAMVGDAIGSFLKRRVGIGQGKPAPLLDQIDFLIVALIFSSVMVSFSITFVAIAVVLTLIIHLVANTGAYLIGIKDVWY</sequence>
<keyword evidence="6 11" id="KW-1133">Transmembrane helix</keyword>
<comment type="function">
    <text evidence="11">Catalyzes the formation of CDP-2,3-bis-(O-geranylgeranyl)-sn-glycerol (CDP-archaeol) from 2,3-bis-(O-geranylgeranyl)-sn-glycerol 1-phosphate (DGGGP) and CTP. This reaction is the third ether-bond-formation step in the biosynthesis of archaeal membrane lipids.</text>
</comment>
<evidence type="ECO:0000313" key="12">
    <source>
        <dbReference type="EMBL" id="ATZ60049.1"/>
    </source>
</evidence>
<dbReference type="EC" id="2.7.7.67" evidence="11"/>
<dbReference type="InterPro" id="IPR002726">
    <property type="entry name" value="CarS_archaea"/>
</dbReference>
<reference evidence="12 13" key="1">
    <citation type="submission" date="2016-10" db="EMBL/GenBank/DDBJ databases">
        <authorList>
            <person name="Varghese N."/>
        </authorList>
    </citation>
    <scope>NUCLEOTIDE SEQUENCE [LARGE SCALE GENOMIC DNA]</scope>
    <source>
        <strain evidence="12 13">KB11</strain>
    </source>
</reference>
<evidence type="ECO:0000256" key="5">
    <source>
        <dbReference type="ARBA" id="ARBA00022842"/>
    </source>
</evidence>
<dbReference type="RefSeq" id="WP_004033078.1">
    <property type="nucleotide sequence ID" value="NZ_CAABOX010000001.1"/>
</dbReference>
<evidence type="ECO:0000256" key="6">
    <source>
        <dbReference type="ARBA" id="ARBA00022989"/>
    </source>
</evidence>
<keyword evidence="1 11" id="KW-1003">Cell membrane</keyword>
<dbReference type="PANTHER" id="PTHR39650">
    <property type="entry name" value="CDP-ARCHAEOL SYNTHASE"/>
    <property type="match status" value="1"/>
</dbReference>
<feature type="transmembrane region" description="Helical" evidence="11">
    <location>
        <begin position="59"/>
        <end position="81"/>
    </location>
</feature>
<comment type="pathway">
    <text evidence="11">Membrane lipid metabolism; glycerophospholipid metabolism.</text>
</comment>
<dbReference type="NCBIfam" id="NF003114">
    <property type="entry name" value="PRK04032.1"/>
    <property type="match status" value="1"/>
</dbReference>
<keyword evidence="7 11" id="KW-0443">Lipid metabolism</keyword>
<dbReference type="GO" id="GO:0046474">
    <property type="term" value="P:glycerophospholipid biosynthetic process"/>
    <property type="evidence" value="ECO:0007669"/>
    <property type="project" value="UniProtKB-UniRule"/>
</dbReference>
<proteinExistence type="inferred from homology"/>
<evidence type="ECO:0000256" key="7">
    <source>
        <dbReference type="ARBA" id="ARBA00023098"/>
    </source>
</evidence>
<dbReference type="GeneID" id="35118961"/>
<dbReference type="PANTHER" id="PTHR39650:SF1">
    <property type="entry name" value="CDP-ARCHAEOL SYNTHASE"/>
    <property type="match status" value="1"/>
</dbReference>
<evidence type="ECO:0000256" key="8">
    <source>
        <dbReference type="ARBA" id="ARBA00023136"/>
    </source>
</evidence>
<keyword evidence="8 11" id="KW-0472">Membrane</keyword>
<keyword evidence="2 11" id="KW-0444">Lipid biosynthesis</keyword>
<evidence type="ECO:0000256" key="1">
    <source>
        <dbReference type="ARBA" id="ARBA00022475"/>
    </source>
</evidence>
<keyword evidence="4 11" id="KW-0812">Transmembrane</keyword>
<protein>
    <recommendedName>
        <fullName evidence="11">CDP-archaeol synthase</fullName>
        <ecNumber evidence="11">2.7.7.67</ecNumber>
    </recommendedName>
    <alternativeName>
        <fullName evidence="11">CDP-2,3-bis-(O-geranylgeranyl)-sn-glycerol synthase</fullName>
    </alternativeName>
</protein>
<accession>A0A2H4U7F8</accession>
<dbReference type="InterPro" id="IPR032690">
    <property type="entry name" value="CarS"/>
</dbReference>
<comment type="cofactor">
    <cofactor evidence="11">
        <name>Mg(2+)</name>
        <dbReference type="ChEBI" id="CHEBI:18420"/>
    </cofactor>
</comment>
<evidence type="ECO:0000256" key="10">
    <source>
        <dbReference type="ARBA" id="ARBA00023264"/>
    </source>
</evidence>
<keyword evidence="9 11" id="KW-0594">Phospholipid biosynthesis</keyword>
<dbReference type="AlphaFoldDB" id="A0A2H4U7F8"/>